<feature type="transmembrane region" description="Helical" evidence="8">
    <location>
        <begin position="774"/>
        <end position="796"/>
    </location>
</feature>
<keyword evidence="4 8" id="KW-1133">Transmembrane helix</keyword>
<feature type="transmembrane region" description="Helical" evidence="8">
    <location>
        <begin position="237"/>
        <end position="263"/>
    </location>
</feature>
<dbReference type="EMBL" id="QVNQ01000002">
    <property type="protein sequence ID" value="RFS86463.1"/>
    <property type="molecule type" value="Genomic_DNA"/>
</dbReference>
<comment type="subcellular location">
    <subcellularLocation>
        <location evidence="1">Cell membrane</location>
        <topology evidence="1">Multi-pass membrane protein</topology>
    </subcellularLocation>
</comment>
<evidence type="ECO:0000256" key="4">
    <source>
        <dbReference type="ARBA" id="ARBA00022989"/>
    </source>
</evidence>
<dbReference type="AlphaFoldDB" id="A0A372GN29"/>
<keyword evidence="11" id="KW-1185">Reference proteome</keyword>
<dbReference type="RefSeq" id="WP_117398745.1">
    <property type="nucleotide sequence ID" value="NZ_QVNQ01000002.1"/>
</dbReference>
<dbReference type="InterPro" id="IPR050250">
    <property type="entry name" value="Macrolide_Exporter_MacB"/>
</dbReference>
<accession>A0A372GN29</accession>
<keyword evidence="2" id="KW-1003">Cell membrane</keyword>
<feature type="transmembrane region" description="Helical" evidence="8">
    <location>
        <begin position="290"/>
        <end position="312"/>
    </location>
</feature>
<dbReference type="Proteomes" id="UP000262882">
    <property type="component" value="Unassembled WGS sequence"/>
</dbReference>
<feature type="domain" description="ABC3 transporter permease C-terminal" evidence="9">
    <location>
        <begin position="687"/>
        <end position="800"/>
    </location>
</feature>
<evidence type="ECO:0000256" key="3">
    <source>
        <dbReference type="ARBA" id="ARBA00022692"/>
    </source>
</evidence>
<feature type="domain" description="ABC3 transporter permease C-terminal" evidence="9">
    <location>
        <begin position="241"/>
        <end position="360"/>
    </location>
</feature>
<dbReference type="GO" id="GO:0005886">
    <property type="term" value="C:plasma membrane"/>
    <property type="evidence" value="ECO:0007669"/>
    <property type="project" value="UniProtKB-SubCell"/>
</dbReference>
<feature type="transmembrane region" description="Helical" evidence="8">
    <location>
        <begin position="332"/>
        <end position="354"/>
    </location>
</feature>
<dbReference type="GO" id="GO:0022857">
    <property type="term" value="F:transmembrane transporter activity"/>
    <property type="evidence" value="ECO:0007669"/>
    <property type="project" value="TreeGrafter"/>
</dbReference>
<feature type="transmembrane region" description="Helical" evidence="8">
    <location>
        <begin position="375"/>
        <end position="400"/>
    </location>
</feature>
<feature type="transmembrane region" description="Helical" evidence="8">
    <location>
        <begin position="21"/>
        <end position="45"/>
    </location>
</feature>
<evidence type="ECO:0000256" key="5">
    <source>
        <dbReference type="ARBA" id="ARBA00023136"/>
    </source>
</evidence>
<evidence type="ECO:0000313" key="10">
    <source>
        <dbReference type="EMBL" id="RFS86463.1"/>
    </source>
</evidence>
<feature type="transmembrane region" description="Helical" evidence="8">
    <location>
        <begin position="412"/>
        <end position="435"/>
    </location>
</feature>
<feature type="transmembrane region" description="Helical" evidence="8">
    <location>
        <begin position="737"/>
        <end position="762"/>
    </location>
</feature>
<name>A0A372GN29_9ACTN</name>
<sequence>MGNDARIGVLTLALRTVRARWTAFTGTFIALTLGVAMTAALGSALASAIGTEPVKAPERYPRAVSVVQPVPPPDPPDTPAPPPGLGPDVVARVSGLGPVVADRVFYAQPATGDGPVIGRAWPSARYAAYQITAGRAPSGDREIVVAGGGGARPGTSITVLTGGGPGTYRVAGVAHGPEPAIFFTGTEAARLSPRVDVLISAAPVPAVRDAAGTGALVAPGAGLRSGPDDDRLADAEVLLGIAGGVAGFVAVFVVASTFAFAVAQRRRELALLRAVGMTARQLRRMLLGEAAVLGVAASLPGCALGVAAAPALGAWLTARDLAPPGYEVTPSVWPLAVACGTGLTVALLGVWAASRRAGRIRPVEAMRESVLEHRVMTLARWLAGLAITGTALWMLVATALNSPQAATNRKQYVLVTLLLIGGMGLLAPAVVPPVARLVTWPLGRFGRPWTTIVRRGALAAARRTASTAAPVLITLGLTVGLLGATAMVKDARAAEERARHGGDLAVVPVGAPGLTRAAVARVEAVPGVRAVPRTPTTITVRQDGEPVTYAAEAVPPGGPLSALPVLAGTPSALTDDSIIVGREWERRVGDRVDVRLADGTNRSLKVAAVLRQGLADDIVHVTARNAGGAVLTESIDVQLLPGTDRAAALTALRAATRGLRADVAVPADLSAAAEGRQNRHARTGMLFILGVSLLYCAIVIAATLVMAAADRIREQGVLRLAGATSGQVLRVVAGESLLAVGVGTVLAAFASLASLGGLWAAIRAVTGEGPGVALPWPAVGGVFALCVMIAVSASLLPACAGLRTPAIDAAGARE</sequence>
<comment type="caution">
    <text evidence="10">The sequence shown here is derived from an EMBL/GenBank/DDBJ whole genome shotgun (WGS) entry which is preliminary data.</text>
</comment>
<keyword evidence="3 8" id="KW-0812">Transmembrane</keyword>
<evidence type="ECO:0000256" key="2">
    <source>
        <dbReference type="ARBA" id="ARBA00022475"/>
    </source>
</evidence>
<keyword evidence="5 8" id="KW-0472">Membrane</keyword>
<evidence type="ECO:0000313" key="11">
    <source>
        <dbReference type="Proteomes" id="UP000262882"/>
    </source>
</evidence>
<dbReference type="PANTHER" id="PTHR30572">
    <property type="entry name" value="MEMBRANE COMPONENT OF TRANSPORTER-RELATED"/>
    <property type="match status" value="1"/>
</dbReference>
<dbReference type="PANTHER" id="PTHR30572:SF4">
    <property type="entry name" value="ABC TRANSPORTER PERMEASE YTRF"/>
    <property type="match status" value="1"/>
</dbReference>
<evidence type="ECO:0000256" key="7">
    <source>
        <dbReference type="SAM" id="MobiDB-lite"/>
    </source>
</evidence>
<proteinExistence type="inferred from homology"/>
<organism evidence="10 11">
    <name type="scientific">Actinomadura spongiicola</name>
    <dbReference type="NCBI Taxonomy" id="2303421"/>
    <lineage>
        <taxon>Bacteria</taxon>
        <taxon>Bacillati</taxon>
        <taxon>Actinomycetota</taxon>
        <taxon>Actinomycetes</taxon>
        <taxon>Streptosporangiales</taxon>
        <taxon>Thermomonosporaceae</taxon>
        <taxon>Actinomadura</taxon>
    </lineage>
</organism>
<comment type="similarity">
    <text evidence="6">Belongs to the ABC-4 integral membrane protein family.</text>
</comment>
<dbReference type="InterPro" id="IPR003838">
    <property type="entry name" value="ABC3_permease_C"/>
</dbReference>
<gene>
    <name evidence="10" type="ORF">D0T12_07730</name>
</gene>
<dbReference type="Pfam" id="PF02687">
    <property type="entry name" value="FtsX"/>
    <property type="match status" value="2"/>
</dbReference>
<evidence type="ECO:0000256" key="1">
    <source>
        <dbReference type="ARBA" id="ARBA00004651"/>
    </source>
</evidence>
<feature type="compositionally biased region" description="Pro residues" evidence="7">
    <location>
        <begin position="69"/>
        <end position="85"/>
    </location>
</feature>
<dbReference type="OrthoDB" id="3223244at2"/>
<feature type="transmembrane region" description="Helical" evidence="8">
    <location>
        <begin position="686"/>
        <end position="709"/>
    </location>
</feature>
<evidence type="ECO:0000256" key="8">
    <source>
        <dbReference type="SAM" id="Phobius"/>
    </source>
</evidence>
<feature type="region of interest" description="Disordered" evidence="7">
    <location>
        <begin position="65"/>
        <end position="86"/>
    </location>
</feature>
<evidence type="ECO:0000256" key="6">
    <source>
        <dbReference type="ARBA" id="ARBA00038076"/>
    </source>
</evidence>
<protein>
    <submittedName>
        <fullName evidence="10">ABC transporter permease</fullName>
    </submittedName>
</protein>
<evidence type="ECO:0000259" key="9">
    <source>
        <dbReference type="Pfam" id="PF02687"/>
    </source>
</evidence>
<reference evidence="10 11" key="1">
    <citation type="submission" date="2018-08" db="EMBL/GenBank/DDBJ databases">
        <title>Actinomadura spongicola sp. nov., isolated from marine sponge Leucetta chagosensis.</title>
        <authorList>
            <person name="Li L."/>
            <person name="Lin H.W."/>
        </authorList>
    </citation>
    <scope>NUCLEOTIDE SEQUENCE [LARGE SCALE GENOMIC DNA]</scope>
    <source>
        <strain evidence="10 11">LHW52907</strain>
    </source>
</reference>